<feature type="region of interest" description="Disordered" evidence="1">
    <location>
        <begin position="116"/>
        <end position="326"/>
    </location>
</feature>
<dbReference type="EMBL" id="CAIIXF020000007">
    <property type="protein sequence ID" value="CAH1789917.1"/>
    <property type="molecule type" value="Genomic_DNA"/>
</dbReference>
<feature type="compositionally biased region" description="Low complexity" evidence="1">
    <location>
        <begin position="218"/>
        <end position="229"/>
    </location>
</feature>
<gene>
    <name evidence="2" type="ORF">OFUS_LOCUS15195</name>
</gene>
<feature type="non-terminal residue" evidence="2">
    <location>
        <position position="326"/>
    </location>
</feature>
<evidence type="ECO:0000256" key="1">
    <source>
        <dbReference type="SAM" id="MobiDB-lite"/>
    </source>
</evidence>
<feature type="compositionally biased region" description="Basic and acidic residues" evidence="1">
    <location>
        <begin position="57"/>
        <end position="69"/>
    </location>
</feature>
<feature type="compositionally biased region" description="Polar residues" evidence="1">
    <location>
        <begin position="143"/>
        <end position="167"/>
    </location>
</feature>
<organism evidence="2 3">
    <name type="scientific">Owenia fusiformis</name>
    <name type="common">Polychaete worm</name>
    <dbReference type="NCBI Taxonomy" id="6347"/>
    <lineage>
        <taxon>Eukaryota</taxon>
        <taxon>Metazoa</taxon>
        <taxon>Spiralia</taxon>
        <taxon>Lophotrochozoa</taxon>
        <taxon>Annelida</taxon>
        <taxon>Polychaeta</taxon>
        <taxon>Sedentaria</taxon>
        <taxon>Canalipalpata</taxon>
        <taxon>Sabellida</taxon>
        <taxon>Oweniida</taxon>
        <taxon>Oweniidae</taxon>
        <taxon>Owenia</taxon>
    </lineage>
</organism>
<feature type="compositionally biased region" description="Polar residues" evidence="1">
    <location>
        <begin position="257"/>
        <end position="268"/>
    </location>
</feature>
<reference evidence="2" key="1">
    <citation type="submission" date="2022-03" db="EMBL/GenBank/DDBJ databases">
        <authorList>
            <person name="Martin C."/>
        </authorList>
    </citation>
    <scope>NUCLEOTIDE SEQUENCE</scope>
</reference>
<protein>
    <submittedName>
        <fullName evidence="2">Uncharacterized protein</fullName>
    </submittedName>
</protein>
<dbReference type="AlphaFoldDB" id="A0A8J1TTT5"/>
<feature type="compositionally biased region" description="Polar residues" evidence="1">
    <location>
        <begin position="294"/>
        <end position="304"/>
    </location>
</feature>
<comment type="caution">
    <text evidence="2">The sequence shown here is derived from an EMBL/GenBank/DDBJ whole genome shotgun (WGS) entry which is preliminary data.</text>
</comment>
<feature type="region of interest" description="Disordered" evidence="1">
    <location>
        <begin position="51"/>
        <end position="102"/>
    </location>
</feature>
<evidence type="ECO:0000313" key="3">
    <source>
        <dbReference type="Proteomes" id="UP000749559"/>
    </source>
</evidence>
<accession>A0A8J1TTT5</accession>
<feature type="compositionally biased region" description="Basic and acidic residues" evidence="1">
    <location>
        <begin position="172"/>
        <end position="187"/>
    </location>
</feature>
<evidence type="ECO:0000313" key="2">
    <source>
        <dbReference type="EMBL" id="CAH1789917.1"/>
    </source>
</evidence>
<name>A0A8J1TTT5_OWEFU</name>
<dbReference type="Proteomes" id="UP000749559">
    <property type="component" value="Unassembled WGS sequence"/>
</dbReference>
<sequence length="326" mass="35995">MVYQNTIKIWSMCDITIKRRKKIGGRKRFTSENLYGEPVEFGTSYVKPGIRKQPQLPKHDLTKLGKGSDADMQYGSPTTQYGSPRSYAGDTPQIPVQSRTFTKDLDTYRKARYIGDRSDSISSQDSYVSYNSHQGSEAAGPSSDRSGTLTPNGVNDNGSYHQQQMQRGSGHYLEHRSDSLKENEPSGKKYRRTQSDVYDLQNAERKRLNKSKEESLMSSGTSVSSGAAVRRSQFARQGAVVKETMPHVDEADMIDESGSSTPRGSISDQPIEVPLSVGASGQDQRGSRGRWSGSDPNIATASRPQHQQQQQYHHIASSSSDVSGSE</sequence>
<feature type="compositionally biased region" description="Low complexity" evidence="1">
    <location>
        <begin position="120"/>
        <end position="132"/>
    </location>
</feature>
<keyword evidence="3" id="KW-1185">Reference proteome</keyword>
<feature type="compositionally biased region" description="Low complexity" evidence="1">
    <location>
        <begin position="305"/>
        <end position="314"/>
    </location>
</feature>
<proteinExistence type="predicted"/>
<feature type="compositionally biased region" description="Basic and acidic residues" evidence="1">
    <location>
        <begin position="202"/>
        <end position="215"/>
    </location>
</feature>
<feature type="compositionally biased region" description="Polar residues" evidence="1">
    <location>
        <begin position="316"/>
        <end position="326"/>
    </location>
</feature>